<keyword evidence="2" id="KW-0548">Nucleotidyltransferase</keyword>
<proteinExistence type="predicted"/>
<protein>
    <submittedName>
        <fullName evidence="4">Nucleotidyl transferase</fullName>
    </submittedName>
</protein>
<accession>A0A2L0EUW2</accession>
<dbReference type="PANTHER" id="PTHR43584">
    <property type="entry name" value="NUCLEOTIDYL TRANSFERASE"/>
    <property type="match status" value="1"/>
</dbReference>
<evidence type="ECO:0000313" key="4">
    <source>
        <dbReference type="EMBL" id="AUX43087.1"/>
    </source>
</evidence>
<name>A0A2L0EUW2_SORCE</name>
<dbReference type="InterPro" id="IPR029044">
    <property type="entry name" value="Nucleotide-diphossugar_trans"/>
</dbReference>
<dbReference type="InterPro" id="IPR050065">
    <property type="entry name" value="GlmU-like"/>
</dbReference>
<sequence length="246" mass="26289">MRAHASPPQAVILAGGLGTRMRPWTEHTPKFLLPVAGRPFGAWLLERLAAAGFGEVVLCVGHLGDAIRGAMGDRFAGLPLRYVDDGPRLLGTAGALRRALPCLSPVFLMTYGDSYLPFDYLAPLRDLAAHPAALGTMAVYRNEGRFDASNTAVSGDLVARYEKRRAEDPPGAGLDHIDYGATALRREVVEALPADTPIGFEEVQRDLASRGRLRALAAAERFYEIGSEQGLRALEAALAAAAEGRA</sequence>
<evidence type="ECO:0000256" key="1">
    <source>
        <dbReference type="ARBA" id="ARBA00022679"/>
    </source>
</evidence>
<evidence type="ECO:0000313" key="5">
    <source>
        <dbReference type="Proteomes" id="UP000238348"/>
    </source>
</evidence>
<reference evidence="4 5" key="1">
    <citation type="submission" date="2015-09" db="EMBL/GenBank/DDBJ databases">
        <title>Sorangium comparison.</title>
        <authorList>
            <person name="Zaburannyi N."/>
            <person name="Bunk B."/>
            <person name="Overmann J."/>
            <person name="Mueller R."/>
        </authorList>
    </citation>
    <scope>NUCLEOTIDE SEQUENCE [LARGE SCALE GENOMIC DNA]</scope>
    <source>
        <strain evidence="4 5">So ce26</strain>
    </source>
</reference>
<gene>
    <name evidence="4" type="ORF">SOCE26_045270</name>
</gene>
<dbReference type="RefSeq" id="WP_104981807.1">
    <property type="nucleotide sequence ID" value="NZ_CP012673.1"/>
</dbReference>
<dbReference type="EMBL" id="CP012673">
    <property type="protein sequence ID" value="AUX43087.1"/>
    <property type="molecule type" value="Genomic_DNA"/>
</dbReference>
<keyword evidence="1 4" id="KW-0808">Transferase</keyword>
<dbReference type="InterPro" id="IPR025877">
    <property type="entry name" value="MobA-like_NTP_Trfase"/>
</dbReference>
<dbReference type="GO" id="GO:0016779">
    <property type="term" value="F:nucleotidyltransferase activity"/>
    <property type="evidence" value="ECO:0007669"/>
    <property type="project" value="UniProtKB-KW"/>
</dbReference>
<dbReference type="Gene3D" id="3.90.550.10">
    <property type="entry name" value="Spore Coat Polysaccharide Biosynthesis Protein SpsA, Chain A"/>
    <property type="match status" value="1"/>
</dbReference>
<dbReference type="AlphaFoldDB" id="A0A2L0EUW2"/>
<feature type="domain" description="MobA-like NTP transferase" evidence="3">
    <location>
        <begin position="10"/>
        <end position="146"/>
    </location>
</feature>
<dbReference type="Pfam" id="PF12804">
    <property type="entry name" value="NTP_transf_3"/>
    <property type="match status" value="1"/>
</dbReference>
<evidence type="ECO:0000256" key="2">
    <source>
        <dbReference type="ARBA" id="ARBA00022695"/>
    </source>
</evidence>
<dbReference type="SUPFAM" id="SSF53448">
    <property type="entry name" value="Nucleotide-diphospho-sugar transferases"/>
    <property type="match status" value="1"/>
</dbReference>
<evidence type="ECO:0000259" key="3">
    <source>
        <dbReference type="Pfam" id="PF12804"/>
    </source>
</evidence>
<dbReference type="Proteomes" id="UP000238348">
    <property type="component" value="Chromosome"/>
</dbReference>
<dbReference type="PANTHER" id="PTHR43584:SF8">
    <property type="entry name" value="N-ACETYLMURAMATE ALPHA-1-PHOSPHATE URIDYLYLTRANSFERASE"/>
    <property type="match status" value="1"/>
</dbReference>
<organism evidence="4 5">
    <name type="scientific">Sorangium cellulosum</name>
    <name type="common">Polyangium cellulosum</name>
    <dbReference type="NCBI Taxonomy" id="56"/>
    <lineage>
        <taxon>Bacteria</taxon>
        <taxon>Pseudomonadati</taxon>
        <taxon>Myxococcota</taxon>
        <taxon>Polyangia</taxon>
        <taxon>Polyangiales</taxon>
        <taxon>Polyangiaceae</taxon>
        <taxon>Sorangium</taxon>
    </lineage>
</organism>
<dbReference type="OrthoDB" id="9814110at2"/>